<dbReference type="InterPro" id="IPR050405">
    <property type="entry name" value="Intermediate_filament"/>
</dbReference>
<dbReference type="Proteomes" id="UP001205998">
    <property type="component" value="Unassembled WGS sequence"/>
</dbReference>
<feature type="coiled-coil region" evidence="3">
    <location>
        <begin position="259"/>
        <end position="318"/>
    </location>
</feature>
<sequence length="330" mass="39101">RLLKSEPMRFWEPNELSVVCTELVGLRAQEREELVELNDRFVSYIEKVHYLEQQNRMLMVQLEALHRMQTQPSRLQQLYRQEAQELRQQLHLETQDKEHVEVRRDKLRVEQEQVEKHWQDEVRRRERAEDELQRARDEADRTTLLSSDAEVRVISLAQELAFLKQVFAEEREGLKVQLQVSRLSVEPDLNRPDLSAALREIRAQYESLARRNMQTAETWYQGKVANVAQAADKQQEAVRLVREETTKHRQLLLTCSNEVETLQSVINSLNAQLRELEETQSEEVAKYQGRINHLERDIAEAKEEMARYLKEYQDLLNVKMALDIEIAAYK</sequence>
<dbReference type="InterPro" id="IPR039008">
    <property type="entry name" value="IF_rod_dom"/>
</dbReference>
<gene>
    <name evidence="5" type="ORF">C0J50_7350</name>
</gene>
<reference evidence="5" key="1">
    <citation type="submission" date="2018-07" db="EMBL/GenBank/DDBJ databases">
        <title>Comparative genomics of catfishes provides insights into carnivory and benthic adaptation.</title>
        <authorList>
            <person name="Zhang Y."/>
            <person name="Wang D."/>
            <person name="Peng Z."/>
            <person name="Zheng S."/>
            <person name="Shao F."/>
            <person name="Tao W."/>
        </authorList>
    </citation>
    <scope>NUCLEOTIDE SEQUENCE</scope>
    <source>
        <strain evidence="5">Chongqing</strain>
    </source>
</reference>
<keyword evidence="1" id="KW-0403">Intermediate filament</keyword>
<evidence type="ECO:0000256" key="2">
    <source>
        <dbReference type="ARBA" id="ARBA00023054"/>
    </source>
</evidence>
<dbReference type="Gene3D" id="1.20.5.170">
    <property type="match status" value="1"/>
</dbReference>
<dbReference type="AlphaFoldDB" id="A0AAD4ZYX7"/>
<dbReference type="SMART" id="SM01391">
    <property type="entry name" value="Filament"/>
    <property type="match status" value="1"/>
</dbReference>
<dbReference type="GO" id="GO:0033693">
    <property type="term" value="P:neurofilament bundle assembly"/>
    <property type="evidence" value="ECO:0007669"/>
    <property type="project" value="TreeGrafter"/>
</dbReference>
<keyword evidence="6" id="KW-1185">Reference proteome</keyword>
<dbReference type="GO" id="GO:0005882">
    <property type="term" value="C:intermediate filament"/>
    <property type="evidence" value="ECO:0007669"/>
    <property type="project" value="UniProtKB-KW"/>
</dbReference>
<keyword evidence="2 3" id="KW-0175">Coiled coil</keyword>
<name>A0AAD4ZYX7_SILAS</name>
<dbReference type="PANTHER" id="PTHR45652">
    <property type="entry name" value="GLIAL FIBRILLARY ACIDIC PROTEIN"/>
    <property type="match status" value="1"/>
</dbReference>
<dbReference type="PANTHER" id="PTHR45652:SF4">
    <property type="entry name" value="INTERMEDIATE FILAMENT PROTEIN-LIKE"/>
    <property type="match status" value="1"/>
</dbReference>
<evidence type="ECO:0000259" key="4">
    <source>
        <dbReference type="PROSITE" id="PS51842"/>
    </source>
</evidence>
<dbReference type="Gene3D" id="1.20.5.500">
    <property type="entry name" value="Single helix bin"/>
    <property type="match status" value="1"/>
</dbReference>
<dbReference type="EMBL" id="MU596817">
    <property type="protein sequence ID" value="KAI5606796.1"/>
    <property type="molecule type" value="Genomic_DNA"/>
</dbReference>
<dbReference type="GO" id="GO:0099160">
    <property type="term" value="C:postsynaptic intermediate filament cytoskeleton"/>
    <property type="evidence" value="ECO:0007669"/>
    <property type="project" value="TreeGrafter"/>
</dbReference>
<evidence type="ECO:0000256" key="1">
    <source>
        <dbReference type="ARBA" id="ARBA00022754"/>
    </source>
</evidence>
<evidence type="ECO:0000313" key="5">
    <source>
        <dbReference type="EMBL" id="KAI5606796.1"/>
    </source>
</evidence>
<dbReference type="Gene3D" id="1.20.5.1160">
    <property type="entry name" value="Vasodilator-stimulated phosphoprotein"/>
    <property type="match status" value="1"/>
</dbReference>
<organism evidence="5 6">
    <name type="scientific">Silurus asotus</name>
    <name type="common">Amur catfish</name>
    <name type="synonym">Parasilurus asotus</name>
    <dbReference type="NCBI Taxonomy" id="30991"/>
    <lineage>
        <taxon>Eukaryota</taxon>
        <taxon>Metazoa</taxon>
        <taxon>Chordata</taxon>
        <taxon>Craniata</taxon>
        <taxon>Vertebrata</taxon>
        <taxon>Euteleostomi</taxon>
        <taxon>Actinopterygii</taxon>
        <taxon>Neopterygii</taxon>
        <taxon>Teleostei</taxon>
        <taxon>Ostariophysi</taxon>
        <taxon>Siluriformes</taxon>
        <taxon>Siluridae</taxon>
        <taxon>Silurus</taxon>
    </lineage>
</organism>
<proteinExistence type="predicted"/>
<protein>
    <submittedName>
        <fullName evidence="5">Intermediate filament protein-like</fullName>
    </submittedName>
</protein>
<accession>A0AAD4ZYX7</accession>
<dbReference type="GO" id="GO:0005737">
    <property type="term" value="C:cytoplasm"/>
    <property type="evidence" value="ECO:0007669"/>
    <property type="project" value="TreeGrafter"/>
</dbReference>
<feature type="coiled-coil region" evidence="3">
    <location>
        <begin position="83"/>
        <end position="145"/>
    </location>
</feature>
<dbReference type="SUPFAM" id="SSF64593">
    <property type="entry name" value="Intermediate filament protein, coiled coil region"/>
    <property type="match status" value="2"/>
</dbReference>
<dbReference type="PROSITE" id="PS51842">
    <property type="entry name" value="IF_ROD_2"/>
    <property type="match status" value="1"/>
</dbReference>
<dbReference type="GO" id="GO:0030424">
    <property type="term" value="C:axon"/>
    <property type="evidence" value="ECO:0007669"/>
    <property type="project" value="TreeGrafter"/>
</dbReference>
<comment type="caution">
    <text evidence="5">The sequence shown here is derived from an EMBL/GenBank/DDBJ whole genome shotgun (WGS) entry which is preliminary data.</text>
</comment>
<dbReference type="GO" id="GO:0099184">
    <property type="term" value="F:structural constituent of postsynaptic intermediate filament cytoskeleton"/>
    <property type="evidence" value="ECO:0007669"/>
    <property type="project" value="TreeGrafter"/>
</dbReference>
<evidence type="ECO:0000313" key="6">
    <source>
        <dbReference type="Proteomes" id="UP001205998"/>
    </source>
</evidence>
<feature type="non-terminal residue" evidence="5">
    <location>
        <position position="1"/>
    </location>
</feature>
<feature type="domain" description="IF rod" evidence="4">
    <location>
        <begin position="30"/>
        <end position="330"/>
    </location>
</feature>
<evidence type="ECO:0000256" key="3">
    <source>
        <dbReference type="SAM" id="Coils"/>
    </source>
</evidence>
<feature type="non-terminal residue" evidence="5">
    <location>
        <position position="330"/>
    </location>
</feature>
<dbReference type="Pfam" id="PF00038">
    <property type="entry name" value="Filament"/>
    <property type="match status" value="1"/>
</dbReference>